<dbReference type="InterPro" id="IPR018035">
    <property type="entry name" value="Flagellar_FliH/T3SS_HrpE"/>
</dbReference>
<feature type="region of interest" description="Disordered" evidence="8">
    <location>
        <begin position="48"/>
        <end position="92"/>
    </location>
</feature>
<evidence type="ECO:0000256" key="2">
    <source>
        <dbReference type="ARBA" id="ARBA00006602"/>
    </source>
</evidence>
<evidence type="ECO:0000259" key="9">
    <source>
        <dbReference type="Pfam" id="PF02108"/>
    </source>
</evidence>
<gene>
    <name evidence="10" type="primary">fliH</name>
    <name evidence="10" type="ORF">GCM10011391_21150</name>
</gene>
<comment type="function">
    <text evidence="1">Needed for flagellar regrowth and assembly.</text>
</comment>
<dbReference type="PANTHER" id="PTHR34982">
    <property type="entry name" value="YOP PROTEINS TRANSLOCATION PROTEIN L"/>
    <property type="match status" value="1"/>
</dbReference>
<evidence type="ECO:0000256" key="7">
    <source>
        <dbReference type="NCBIfam" id="TIGR03825"/>
    </source>
</evidence>
<dbReference type="InterPro" id="IPR022524">
    <property type="entry name" value="FliH_Bacilli"/>
</dbReference>
<dbReference type="GO" id="GO:0044781">
    <property type="term" value="P:bacterial-type flagellum organization"/>
    <property type="evidence" value="ECO:0007669"/>
    <property type="project" value="UniProtKB-KW"/>
</dbReference>
<evidence type="ECO:0000256" key="5">
    <source>
        <dbReference type="ARBA" id="ARBA00022927"/>
    </source>
</evidence>
<evidence type="ECO:0000313" key="11">
    <source>
        <dbReference type="Proteomes" id="UP000628775"/>
    </source>
</evidence>
<reference evidence="10" key="2">
    <citation type="submission" date="2020-09" db="EMBL/GenBank/DDBJ databases">
        <authorList>
            <person name="Sun Q."/>
            <person name="Zhou Y."/>
        </authorList>
    </citation>
    <scope>NUCLEOTIDE SEQUENCE</scope>
    <source>
        <strain evidence="10">CGMCC 1.15371</strain>
    </source>
</reference>
<feature type="compositionally biased region" description="Basic and acidic residues" evidence="8">
    <location>
        <begin position="76"/>
        <end position="88"/>
    </location>
</feature>
<evidence type="ECO:0000313" key="10">
    <source>
        <dbReference type="EMBL" id="GGE42122.1"/>
    </source>
</evidence>
<evidence type="ECO:0000256" key="8">
    <source>
        <dbReference type="SAM" id="MobiDB-lite"/>
    </source>
</evidence>
<evidence type="ECO:0000256" key="3">
    <source>
        <dbReference type="ARBA" id="ARBA00022448"/>
    </source>
</evidence>
<dbReference type="Proteomes" id="UP000628775">
    <property type="component" value="Unassembled WGS sequence"/>
</dbReference>
<dbReference type="Pfam" id="PF02108">
    <property type="entry name" value="FliH"/>
    <property type="match status" value="1"/>
</dbReference>
<evidence type="ECO:0000256" key="1">
    <source>
        <dbReference type="ARBA" id="ARBA00003041"/>
    </source>
</evidence>
<feature type="domain" description="Flagellar assembly protein FliH/Type III secretion system HrpE" evidence="9">
    <location>
        <begin position="109"/>
        <end position="235"/>
    </location>
</feature>
<keyword evidence="6" id="KW-1006">Bacterial flagellum protein export</keyword>
<keyword evidence="5" id="KW-0653">Protein transport</keyword>
<reference evidence="10" key="1">
    <citation type="journal article" date="2014" name="Int. J. Syst. Evol. Microbiol.">
        <title>Complete genome sequence of Corynebacterium casei LMG S-19264T (=DSM 44701T), isolated from a smear-ripened cheese.</title>
        <authorList>
            <consortium name="US DOE Joint Genome Institute (JGI-PGF)"/>
            <person name="Walter F."/>
            <person name="Albersmeier A."/>
            <person name="Kalinowski J."/>
            <person name="Ruckert C."/>
        </authorList>
    </citation>
    <scope>NUCLEOTIDE SEQUENCE</scope>
    <source>
        <strain evidence="10">CGMCC 1.15371</strain>
    </source>
</reference>
<name>A0A8J2W410_9BACL</name>
<evidence type="ECO:0000256" key="6">
    <source>
        <dbReference type="ARBA" id="ARBA00023225"/>
    </source>
</evidence>
<comment type="similarity">
    <text evidence="2">Belongs to the FliH family.</text>
</comment>
<proteinExistence type="inferred from homology"/>
<keyword evidence="10" id="KW-0966">Cell projection</keyword>
<protein>
    <recommendedName>
        <fullName evidence="7">Flagellar assembly protein FliH</fullName>
    </recommendedName>
</protein>
<sequence>MSNVFKSLQADADQRVIEIKKPTIRSYKKKHLSPELEREMQILMAQADREMDEQKRQLAEERTSFEQEVAQQQEALKAEAERQREEAKAQGYDEGFQTGKKEALEQYSQQLEAIHQVLEAAERDYHRYLEQAEEQILALALKISEKIIDTTLDQENGAWLNLVKQAVQQVREQDPIKIMVHPKWYEQVTSHRDELEKITHHQRVMIIPDDRFAENQCLIETPFGRIEAGVDSQLKMMRIKLFELMGAKG</sequence>
<dbReference type="NCBIfam" id="TIGR03825">
    <property type="entry name" value="FliH_bacil"/>
    <property type="match status" value="1"/>
</dbReference>
<comment type="caution">
    <text evidence="10">The sequence shown here is derived from an EMBL/GenBank/DDBJ whole genome shotgun (WGS) entry which is preliminary data.</text>
</comment>
<dbReference type="RefSeq" id="WP_188693316.1">
    <property type="nucleotide sequence ID" value="NZ_BMIR01000008.1"/>
</dbReference>
<dbReference type="EMBL" id="BMIR01000008">
    <property type="protein sequence ID" value="GGE42122.1"/>
    <property type="molecule type" value="Genomic_DNA"/>
</dbReference>
<accession>A0A8J2W410</accession>
<keyword evidence="10" id="KW-0969">Cilium</keyword>
<feature type="compositionally biased region" description="Basic and acidic residues" evidence="8">
    <location>
        <begin position="48"/>
        <end position="65"/>
    </location>
</feature>
<keyword evidence="11" id="KW-1185">Reference proteome</keyword>
<organism evidence="10 11">
    <name type="scientific">Pullulanibacillus camelliae</name>
    <dbReference type="NCBI Taxonomy" id="1707096"/>
    <lineage>
        <taxon>Bacteria</taxon>
        <taxon>Bacillati</taxon>
        <taxon>Bacillota</taxon>
        <taxon>Bacilli</taxon>
        <taxon>Bacillales</taxon>
        <taxon>Sporolactobacillaceae</taxon>
        <taxon>Pullulanibacillus</taxon>
    </lineage>
</organism>
<dbReference type="GO" id="GO:0015031">
    <property type="term" value="P:protein transport"/>
    <property type="evidence" value="ECO:0007669"/>
    <property type="project" value="UniProtKB-KW"/>
</dbReference>
<keyword evidence="10" id="KW-0282">Flagellum</keyword>
<dbReference type="PANTHER" id="PTHR34982:SF1">
    <property type="entry name" value="FLAGELLAR ASSEMBLY PROTEIN FLIH"/>
    <property type="match status" value="1"/>
</dbReference>
<keyword evidence="4" id="KW-1005">Bacterial flagellum biogenesis</keyword>
<keyword evidence="3" id="KW-0813">Transport</keyword>
<dbReference type="InterPro" id="IPR051472">
    <property type="entry name" value="T3SS_Stator/FliH"/>
</dbReference>
<feature type="compositionally biased region" description="Low complexity" evidence="8">
    <location>
        <begin position="66"/>
        <end position="75"/>
    </location>
</feature>
<dbReference type="AlphaFoldDB" id="A0A8J2W410"/>
<dbReference type="GO" id="GO:0005829">
    <property type="term" value="C:cytosol"/>
    <property type="evidence" value="ECO:0007669"/>
    <property type="project" value="TreeGrafter"/>
</dbReference>
<evidence type="ECO:0000256" key="4">
    <source>
        <dbReference type="ARBA" id="ARBA00022795"/>
    </source>
</evidence>